<protein>
    <submittedName>
        <fullName evidence="3">Phosphate ABC transporter substrate-binding protein</fullName>
    </submittedName>
</protein>
<evidence type="ECO:0000256" key="1">
    <source>
        <dbReference type="ARBA" id="ARBA00022729"/>
    </source>
</evidence>
<reference evidence="3" key="1">
    <citation type="journal article" date="2021" name="Proc. Natl. Acad. Sci. U.S.A.">
        <title>Global biogeography of chemosynthetic symbionts reveals both localized and globally distributed symbiont groups. .</title>
        <authorList>
            <person name="Osvatic J.T."/>
            <person name="Wilkins L.G.E."/>
            <person name="Leibrecht L."/>
            <person name="Leray M."/>
            <person name="Zauner S."/>
            <person name="Polzin J."/>
            <person name="Camacho Y."/>
            <person name="Gros O."/>
            <person name="van Gils J.A."/>
            <person name="Eisen J.A."/>
            <person name="Petersen J.M."/>
            <person name="Yuen B."/>
        </authorList>
    </citation>
    <scope>NUCLEOTIDE SEQUENCE</scope>
    <source>
        <strain evidence="3">MAGL173</strain>
    </source>
</reference>
<dbReference type="PANTHER" id="PTHR30570">
    <property type="entry name" value="PERIPLASMIC PHOSPHATE BINDING COMPONENT OF PHOSPHATE ABC TRANSPORTER"/>
    <property type="match status" value="1"/>
</dbReference>
<feature type="domain" description="PBP" evidence="2">
    <location>
        <begin position="38"/>
        <end position="258"/>
    </location>
</feature>
<dbReference type="Gene3D" id="3.40.190.10">
    <property type="entry name" value="Periplasmic binding protein-like II"/>
    <property type="match status" value="2"/>
</dbReference>
<gene>
    <name evidence="3" type="ORF">JAZ04_07520</name>
</gene>
<evidence type="ECO:0000313" key="3">
    <source>
        <dbReference type="EMBL" id="MCG7938692.1"/>
    </source>
</evidence>
<name>A0A9E4K3S1_9GAMM</name>
<dbReference type="Pfam" id="PF12849">
    <property type="entry name" value="PBP_like_2"/>
    <property type="match status" value="1"/>
</dbReference>
<dbReference type="Proteomes" id="UP000886687">
    <property type="component" value="Unassembled WGS sequence"/>
</dbReference>
<sequence>MSVKISIKQLSFLLMLSFSLSSYGLELKWAGCGITKKAFMAELASAYERKTGVKIELEGGGATKGIQKVISKSVDVGGSCRFRVTDDDASRASIKFNPVAWDALTVVVNQANQIDSISLESLRDIYTGKITNWSQLGGSDQPLDLYVREGKISGVGHTIRQLLFNDPQMSFEGRAFFPSSGPLEKAIEKNPNAIGMTGISSARKRNFKILKLDGKEPSFENIKNGSYTLYRPLYIISNRESANYAEVKRFLSFTHSREGRDIMRDNGVVPYLEAVWLSSNLQRQWSDSRKIRN</sequence>
<dbReference type="AlphaFoldDB" id="A0A9E4K3S1"/>
<dbReference type="CDD" id="cd13653">
    <property type="entry name" value="PBP2_phosphate_like_1"/>
    <property type="match status" value="1"/>
</dbReference>
<proteinExistence type="predicted"/>
<evidence type="ECO:0000313" key="4">
    <source>
        <dbReference type="Proteomes" id="UP000886687"/>
    </source>
</evidence>
<dbReference type="InterPro" id="IPR050811">
    <property type="entry name" value="Phosphate_ABC_transporter"/>
</dbReference>
<dbReference type="InterPro" id="IPR024370">
    <property type="entry name" value="PBP_domain"/>
</dbReference>
<dbReference type="SUPFAM" id="SSF53850">
    <property type="entry name" value="Periplasmic binding protein-like II"/>
    <property type="match status" value="1"/>
</dbReference>
<dbReference type="EMBL" id="JAEPDI010000003">
    <property type="protein sequence ID" value="MCG7938692.1"/>
    <property type="molecule type" value="Genomic_DNA"/>
</dbReference>
<evidence type="ECO:0000259" key="2">
    <source>
        <dbReference type="Pfam" id="PF12849"/>
    </source>
</evidence>
<comment type="caution">
    <text evidence="3">The sequence shown here is derived from an EMBL/GenBank/DDBJ whole genome shotgun (WGS) entry which is preliminary data.</text>
</comment>
<keyword evidence="1" id="KW-0732">Signal</keyword>
<dbReference type="PANTHER" id="PTHR30570:SF1">
    <property type="entry name" value="PHOSPHATE-BINDING PROTEIN PSTS"/>
    <property type="match status" value="1"/>
</dbReference>
<accession>A0A9E4K3S1</accession>
<organism evidence="3 4">
    <name type="scientific">Candidatus Thiodiazotropha lotti</name>
    <dbReference type="NCBI Taxonomy" id="2792787"/>
    <lineage>
        <taxon>Bacteria</taxon>
        <taxon>Pseudomonadati</taxon>
        <taxon>Pseudomonadota</taxon>
        <taxon>Gammaproteobacteria</taxon>
        <taxon>Chromatiales</taxon>
        <taxon>Sedimenticolaceae</taxon>
        <taxon>Candidatus Thiodiazotropha</taxon>
    </lineage>
</organism>